<proteinExistence type="predicted"/>
<evidence type="ECO:0000256" key="9">
    <source>
        <dbReference type="ARBA" id="ARBA00023136"/>
    </source>
</evidence>
<dbReference type="PANTHER" id="PTHR42771:SF3">
    <property type="entry name" value="PETROBACTIN IMPORT ATP-BINDING PROTEIN YCLP"/>
    <property type="match status" value="1"/>
</dbReference>
<reference evidence="11 12" key="1">
    <citation type="submission" date="2019-12" db="EMBL/GenBank/DDBJ databases">
        <title>The whole genome sequencing of a strain isolated from a Mars analog, Dalangtan Playa.</title>
        <authorList>
            <person name="Huang T."/>
        </authorList>
    </citation>
    <scope>NUCLEOTIDE SEQUENCE [LARGE SCALE GENOMIC DNA]</scope>
    <source>
        <strain evidence="11 12">DP4-553-S</strain>
    </source>
</reference>
<accession>A0ABX7VXA8</accession>
<dbReference type="SUPFAM" id="SSF52540">
    <property type="entry name" value="P-loop containing nucleoside triphosphate hydrolases"/>
    <property type="match status" value="1"/>
</dbReference>
<keyword evidence="7" id="KW-0408">Iron</keyword>
<dbReference type="InterPro" id="IPR003439">
    <property type="entry name" value="ABC_transporter-like_ATP-bd"/>
</dbReference>
<keyword evidence="6 11" id="KW-0067">ATP-binding</keyword>
<keyword evidence="2" id="KW-0813">Transport</keyword>
<dbReference type="SMART" id="SM00382">
    <property type="entry name" value="AAA"/>
    <property type="match status" value="1"/>
</dbReference>
<dbReference type="EMBL" id="CP046956">
    <property type="protein sequence ID" value="QTN00251.1"/>
    <property type="molecule type" value="Genomic_DNA"/>
</dbReference>
<protein>
    <submittedName>
        <fullName evidence="11">ATP-binding cassette domain-containing protein</fullName>
    </submittedName>
</protein>
<keyword evidence="12" id="KW-1185">Reference proteome</keyword>
<evidence type="ECO:0000256" key="2">
    <source>
        <dbReference type="ARBA" id="ARBA00022448"/>
    </source>
</evidence>
<dbReference type="Proteomes" id="UP000665043">
    <property type="component" value="Chromosome"/>
</dbReference>
<keyword evidence="9" id="KW-0472">Membrane</keyword>
<dbReference type="RefSeq" id="WP_209365392.1">
    <property type="nucleotide sequence ID" value="NZ_CP046956.1"/>
</dbReference>
<evidence type="ECO:0000256" key="7">
    <source>
        <dbReference type="ARBA" id="ARBA00023004"/>
    </source>
</evidence>
<sequence>MVVVKEVSKQYGMKNVVDNVSMNIPRGKITSFIGPNGAGKSTLLSMVSRLIAKDHGEILIDGQEVSESKNKELAKKISILRQSNHISIRLTVKELVSFGRFPYSQGKLSKEDKRFVDEAIAYMELQDIQDKFLDQLSGGQQQRAYIAMVIAQDTEYILLDEPLNNLDMKHSVQIMKVLRRLVNDLGKTVILVIHDVNFASVYSDYIVALKDGKIVNKGPTNEIIDKAVLKEVYDMDIDIQDIDQCRICLYFS</sequence>
<dbReference type="GO" id="GO:0005524">
    <property type="term" value="F:ATP binding"/>
    <property type="evidence" value="ECO:0007669"/>
    <property type="project" value="UniProtKB-KW"/>
</dbReference>
<keyword evidence="5" id="KW-0547">Nucleotide-binding</keyword>
<dbReference type="CDD" id="cd03214">
    <property type="entry name" value="ABC_Iron-Siderophores_B12_Hemin"/>
    <property type="match status" value="1"/>
</dbReference>
<dbReference type="InterPro" id="IPR051535">
    <property type="entry name" value="Siderophore_ABC-ATPase"/>
</dbReference>
<evidence type="ECO:0000259" key="10">
    <source>
        <dbReference type="PROSITE" id="PS50893"/>
    </source>
</evidence>
<dbReference type="PANTHER" id="PTHR42771">
    <property type="entry name" value="IRON(3+)-HYDROXAMATE IMPORT ATP-BINDING PROTEIN FHUC"/>
    <property type="match status" value="1"/>
</dbReference>
<evidence type="ECO:0000256" key="6">
    <source>
        <dbReference type="ARBA" id="ARBA00022840"/>
    </source>
</evidence>
<name>A0ABX7VXA8_9BACI</name>
<dbReference type="Pfam" id="PF00005">
    <property type="entry name" value="ABC_tran"/>
    <property type="match status" value="1"/>
</dbReference>
<keyword evidence="3" id="KW-1003">Cell membrane</keyword>
<comment type="subcellular location">
    <subcellularLocation>
        <location evidence="1">Cell membrane</location>
        <topology evidence="1">Peripheral membrane protein</topology>
    </subcellularLocation>
</comment>
<dbReference type="Gene3D" id="3.40.50.300">
    <property type="entry name" value="P-loop containing nucleotide triphosphate hydrolases"/>
    <property type="match status" value="1"/>
</dbReference>
<dbReference type="InterPro" id="IPR003593">
    <property type="entry name" value="AAA+_ATPase"/>
</dbReference>
<evidence type="ECO:0000256" key="8">
    <source>
        <dbReference type="ARBA" id="ARBA00023065"/>
    </source>
</evidence>
<keyword evidence="4" id="KW-0410">Iron transport</keyword>
<evidence type="ECO:0000256" key="4">
    <source>
        <dbReference type="ARBA" id="ARBA00022496"/>
    </source>
</evidence>
<evidence type="ECO:0000256" key="3">
    <source>
        <dbReference type="ARBA" id="ARBA00022475"/>
    </source>
</evidence>
<evidence type="ECO:0000256" key="1">
    <source>
        <dbReference type="ARBA" id="ARBA00004202"/>
    </source>
</evidence>
<dbReference type="PROSITE" id="PS50893">
    <property type="entry name" value="ABC_TRANSPORTER_2"/>
    <property type="match status" value="1"/>
</dbReference>
<keyword evidence="8" id="KW-0406">Ion transport</keyword>
<dbReference type="InterPro" id="IPR027417">
    <property type="entry name" value="P-loop_NTPase"/>
</dbReference>
<evidence type="ECO:0000313" key="12">
    <source>
        <dbReference type="Proteomes" id="UP000665043"/>
    </source>
</evidence>
<feature type="domain" description="ABC transporter" evidence="10">
    <location>
        <begin position="2"/>
        <end position="236"/>
    </location>
</feature>
<evidence type="ECO:0000313" key="11">
    <source>
        <dbReference type="EMBL" id="QTN00251.1"/>
    </source>
</evidence>
<gene>
    <name evidence="11" type="ORF">ERJ70_13655</name>
</gene>
<evidence type="ECO:0000256" key="5">
    <source>
        <dbReference type="ARBA" id="ARBA00022741"/>
    </source>
</evidence>
<organism evidence="11 12">
    <name type="scientific">Sediminibacillus dalangtanensis</name>
    <dbReference type="NCBI Taxonomy" id="2729421"/>
    <lineage>
        <taxon>Bacteria</taxon>
        <taxon>Bacillati</taxon>
        <taxon>Bacillota</taxon>
        <taxon>Bacilli</taxon>
        <taxon>Bacillales</taxon>
        <taxon>Bacillaceae</taxon>
        <taxon>Sediminibacillus</taxon>
    </lineage>
</organism>